<dbReference type="InterPro" id="IPR029068">
    <property type="entry name" value="Glyas_Bleomycin-R_OHBP_Dase"/>
</dbReference>
<dbReference type="EMBL" id="JAGIOD010000002">
    <property type="protein sequence ID" value="MBP2383310.1"/>
    <property type="molecule type" value="Genomic_DNA"/>
</dbReference>
<proteinExistence type="predicted"/>
<keyword evidence="3" id="KW-1185">Reference proteome</keyword>
<dbReference type="InterPro" id="IPR037523">
    <property type="entry name" value="VOC_core"/>
</dbReference>
<dbReference type="PROSITE" id="PS51819">
    <property type="entry name" value="VOC"/>
    <property type="match status" value="1"/>
</dbReference>
<protein>
    <submittedName>
        <fullName evidence="2">Catechol 2,3-dioxygenase-like lactoylglutathione lyase family enzyme</fullName>
    </submittedName>
</protein>
<feature type="domain" description="VOC" evidence="1">
    <location>
        <begin position="91"/>
        <end position="209"/>
    </location>
</feature>
<dbReference type="InterPro" id="IPR004360">
    <property type="entry name" value="Glyas_Fos-R_dOase_dom"/>
</dbReference>
<gene>
    <name evidence="2" type="ORF">JOF43_003299</name>
</gene>
<evidence type="ECO:0000259" key="1">
    <source>
        <dbReference type="PROSITE" id="PS51819"/>
    </source>
</evidence>
<reference evidence="2 3" key="1">
    <citation type="submission" date="2021-03" db="EMBL/GenBank/DDBJ databases">
        <title>Sequencing the genomes of 1000 actinobacteria strains.</title>
        <authorList>
            <person name="Klenk H.-P."/>
        </authorList>
    </citation>
    <scope>NUCLEOTIDE SEQUENCE [LARGE SCALE GENOMIC DNA]</scope>
    <source>
        <strain evidence="2 3">DSM 14566</strain>
    </source>
</reference>
<comment type="caution">
    <text evidence="2">The sequence shown here is derived from an EMBL/GenBank/DDBJ whole genome shotgun (WGS) entry which is preliminary data.</text>
</comment>
<dbReference type="Gene3D" id="3.10.180.10">
    <property type="entry name" value="2,3-Dihydroxybiphenyl 1,2-Dioxygenase, domain 1"/>
    <property type="match status" value="1"/>
</dbReference>
<name>A0ABS4X4B8_9MICO</name>
<evidence type="ECO:0000313" key="3">
    <source>
        <dbReference type="Proteomes" id="UP001519290"/>
    </source>
</evidence>
<evidence type="ECO:0000313" key="2">
    <source>
        <dbReference type="EMBL" id="MBP2383310.1"/>
    </source>
</evidence>
<sequence>MPTIDTYKKQAKLLVRWHREGNHSIGGRIRQLARYRALSDREALALPFPLHEAQEIIALEAGYTSWADLKTSADTAPPVGERPEQGESATLFSTPVLHVADVDISATFYRDQLGFRIDFLHGSPPFYGAASRDGARLHLKLVHESVFDVNAARREGLIMAYIDAPSVRELYSEYRATGVEIVQKLTKQAWGGTDFIVRDPDGNGIAFVG</sequence>
<dbReference type="RefSeq" id="WP_209903986.1">
    <property type="nucleotide sequence ID" value="NZ_BAAAJW010000005.1"/>
</dbReference>
<organism evidence="2 3">
    <name type="scientific">Brachybacterium sacelli</name>
    <dbReference type="NCBI Taxonomy" id="173364"/>
    <lineage>
        <taxon>Bacteria</taxon>
        <taxon>Bacillati</taxon>
        <taxon>Actinomycetota</taxon>
        <taxon>Actinomycetes</taxon>
        <taxon>Micrococcales</taxon>
        <taxon>Dermabacteraceae</taxon>
        <taxon>Brachybacterium</taxon>
    </lineage>
</organism>
<dbReference type="SUPFAM" id="SSF54593">
    <property type="entry name" value="Glyoxalase/Bleomycin resistance protein/Dihydroxybiphenyl dioxygenase"/>
    <property type="match status" value="1"/>
</dbReference>
<dbReference type="Proteomes" id="UP001519290">
    <property type="component" value="Unassembled WGS sequence"/>
</dbReference>
<dbReference type="Pfam" id="PF00903">
    <property type="entry name" value="Glyoxalase"/>
    <property type="match status" value="1"/>
</dbReference>
<accession>A0ABS4X4B8</accession>